<reference evidence="1" key="1">
    <citation type="journal article" date="2020" name="bioRxiv">
        <title>Chromosome-level reference genome of the European wasp spider Argiope bruennichi: a resource for studies on range expansion and evolutionary adaptation.</title>
        <authorList>
            <person name="Sheffer M.M."/>
            <person name="Hoppe A."/>
            <person name="Krehenwinkel H."/>
            <person name="Uhl G."/>
            <person name="Kuss A.W."/>
            <person name="Jensen L."/>
            <person name="Jensen C."/>
            <person name="Gillespie R.G."/>
            <person name="Hoff K.J."/>
            <person name="Prost S."/>
        </authorList>
    </citation>
    <scope>NUCLEOTIDE SEQUENCE</scope>
</reference>
<dbReference type="Proteomes" id="UP000807504">
    <property type="component" value="Unassembled WGS sequence"/>
</dbReference>
<organism evidence="1 2">
    <name type="scientific">Argiope bruennichi</name>
    <name type="common">Wasp spider</name>
    <name type="synonym">Aranea bruennichi</name>
    <dbReference type="NCBI Taxonomy" id="94029"/>
    <lineage>
        <taxon>Eukaryota</taxon>
        <taxon>Metazoa</taxon>
        <taxon>Ecdysozoa</taxon>
        <taxon>Arthropoda</taxon>
        <taxon>Chelicerata</taxon>
        <taxon>Arachnida</taxon>
        <taxon>Araneae</taxon>
        <taxon>Araneomorphae</taxon>
        <taxon>Entelegynae</taxon>
        <taxon>Araneoidea</taxon>
        <taxon>Araneidae</taxon>
        <taxon>Argiope</taxon>
    </lineage>
</organism>
<dbReference type="EMBL" id="JABXBU010000002">
    <property type="protein sequence ID" value="KAF8793793.1"/>
    <property type="molecule type" value="Genomic_DNA"/>
</dbReference>
<accession>A0A8T0FY79</accession>
<evidence type="ECO:0000313" key="2">
    <source>
        <dbReference type="Proteomes" id="UP000807504"/>
    </source>
</evidence>
<evidence type="ECO:0000313" key="1">
    <source>
        <dbReference type="EMBL" id="KAF8793793.1"/>
    </source>
</evidence>
<proteinExistence type="predicted"/>
<dbReference type="AlphaFoldDB" id="A0A8T0FY79"/>
<keyword evidence="2" id="KW-1185">Reference proteome</keyword>
<name>A0A8T0FY79_ARGBR</name>
<reference evidence="1" key="2">
    <citation type="submission" date="2020-06" db="EMBL/GenBank/DDBJ databases">
        <authorList>
            <person name="Sheffer M."/>
        </authorList>
    </citation>
    <scope>NUCLEOTIDE SEQUENCE</scope>
</reference>
<protein>
    <submittedName>
        <fullName evidence="1">Uncharacterized protein</fullName>
    </submittedName>
</protein>
<sequence length="112" mass="13475">MECRKLFSNASKHLESRQCQNSNYRPEMRRDIAIRRRIPRQDFIWRRKVVIFLGMQQTSRKPAATRKATVTEKRRCIVPFNGILFGEGRARSFLQYGENLRSESRRKEKMRL</sequence>
<gene>
    <name evidence="1" type="ORF">HNY73_001832</name>
</gene>
<comment type="caution">
    <text evidence="1">The sequence shown here is derived from an EMBL/GenBank/DDBJ whole genome shotgun (WGS) entry which is preliminary data.</text>
</comment>